<organism evidence="1">
    <name type="scientific">marine sediment metagenome</name>
    <dbReference type="NCBI Taxonomy" id="412755"/>
    <lineage>
        <taxon>unclassified sequences</taxon>
        <taxon>metagenomes</taxon>
        <taxon>ecological metagenomes</taxon>
    </lineage>
</organism>
<proteinExistence type="predicted"/>
<reference evidence="1" key="1">
    <citation type="journal article" date="2015" name="Nature">
        <title>Complex archaea that bridge the gap between prokaryotes and eukaryotes.</title>
        <authorList>
            <person name="Spang A."/>
            <person name="Saw J.H."/>
            <person name="Jorgensen S.L."/>
            <person name="Zaremba-Niedzwiedzka K."/>
            <person name="Martijn J."/>
            <person name="Lind A.E."/>
            <person name="van Eijk R."/>
            <person name="Schleper C."/>
            <person name="Guy L."/>
            <person name="Ettema T.J."/>
        </authorList>
    </citation>
    <scope>NUCLEOTIDE SEQUENCE</scope>
</reference>
<name>A0A0F9EIG5_9ZZZZ</name>
<dbReference type="EMBL" id="LAZR01027312">
    <property type="protein sequence ID" value="KKL66101.1"/>
    <property type="molecule type" value="Genomic_DNA"/>
</dbReference>
<evidence type="ECO:0000313" key="1">
    <source>
        <dbReference type="EMBL" id="KKL66101.1"/>
    </source>
</evidence>
<comment type="caution">
    <text evidence="1">The sequence shown here is derived from an EMBL/GenBank/DDBJ whole genome shotgun (WGS) entry which is preliminary data.</text>
</comment>
<sequence>VGPIVAFEDLLNEYPKIANHPDEIIKLGVRF</sequence>
<accession>A0A0F9EIG5</accession>
<gene>
    <name evidence="1" type="ORF">LCGC14_2148310</name>
</gene>
<feature type="non-terminal residue" evidence="1">
    <location>
        <position position="1"/>
    </location>
</feature>
<protein>
    <submittedName>
        <fullName evidence="1">Uncharacterized protein</fullName>
    </submittedName>
</protein>
<dbReference type="AlphaFoldDB" id="A0A0F9EIG5"/>